<keyword evidence="2" id="KW-0349">Heme</keyword>
<comment type="similarity">
    <text evidence="1 2">Belongs to the cytochrome P450 family.</text>
</comment>
<evidence type="ECO:0000313" key="3">
    <source>
        <dbReference type="EMBL" id="MEJ2860727.1"/>
    </source>
</evidence>
<dbReference type="RefSeq" id="WP_337700553.1">
    <property type="nucleotide sequence ID" value="NZ_JBBEGM010000001.1"/>
</dbReference>
<accession>A0ABU8M146</accession>
<dbReference type="InterPro" id="IPR017972">
    <property type="entry name" value="Cyt_P450_CS"/>
</dbReference>
<dbReference type="EMBL" id="JBBEGM010000001">
    <property type="protein sequence ID" value="MEJ2860727.1"/>
    <property type="molecule type" value="Genomic_DNA"/>
</dbReference>
<evidence type="ECO:0000313" key="4">
    <source>
        <dbReference type="Proteomes" id="UP001369736"/>
    </source>
</evidence>
<keyword evidence="2" id="KW-0560">Oxidoreductase</keyword>
<gene>
    <name evidence="3" type="ORF">WCD58_06145</name>
</gene>
<dbReference type="SUPFAM" id="SSF48264">
    <property type="entry name" value="Cytochrome P450"/>
    <property type="match status" value="1"/>
</dbReference>
<dbReference type="InterPro" id="IPR001128">
    <property type="entry name" value="Cyt_P450"/>
</dbReference>
<name>A0ABU8M146_9PSEU</name>
<proteinExistence type="inferred from homology"/>
<protein>
    <submittedName>
        <fullName evidence="3">Cytochrome P450</fullName>
    </submittedName>
</protein>
<organism evidence="3 4">
    <name type="scientific">Actinomycetospora flava</name>
    <dbReference type="NCBI Taxonomy" id="3129232"/>
    <lineage>
        <taxon>Bacteria</taxon>
        <taxon>Bacillati</taxon>
        <taxon>Actinomycetota</taxon>
        <taxon>Actinomycetes</taxon>
        <taxon>Pseudonocardiales</taxon>
        <taxon>Pseudonocardiaceae</taxon>
        <taxon>Actinomycetospora</taxon>
    </lineage>
</organism>
<comment type="caution">
    <text evidence="3">The sequence shown here is derived from an EMBL/GenBank/DDBJ whole genome shotgun (WGS) entry which is preliminary data.</text>
</comment>
<dbReference type="Gene3D" id="1.10.630.10">
    <property type="entry name" value="Cytochrome P450"/>
    <property type="match status" value="1"/>
</dbReference>
<dbReference type="PRINTS" id="PR00359">
    <property type="entry name" value="BP450"/>
</dbReference>
<dbReference type="Proteomes" id="UP001369736">
    <property type="component" value="Unassembled WGS sequence"/>
</dbReference>
<dbReference type="PANTHER" id="PTHR46696">
    <property type="entry name" value="P450, PUTATIVE (EUROFUNG)-RELATED"/>
    <property type="match status" value="1"/>
</dbReference>
<dbReference type="InterPro" id="IPR002397">
    <property type="entry name" value="Cyt_P450_B"/>
</dbReference>
<dbReference type="PANTHER" id="PTHR46696:SF1">
    <property type="entry name" value="CYTOCHROME P450 YJIB-RELATED"/>
    <property type="match status" value="1"/>
</dbReference>
<keyword evidence="2" id="KW-0503">Monooxygenase</keyword>
<evidence type="ECO:0000256" key="1">
    <source>
        <dbReference type="ARBA" id="ARBA00010617"/>
    </source>
</evidence>
<dbReference type="Pfam" id="PF00067">
    <property type="entry name" value="p450"/>
    <property type="match status" value="1"/>
</dbReference>
<reference evidence="3 4" key="1">
    <citation type="submission" date="2024-03" db="EMBL/GenBank/DDBJ databases">
        <title>Actinomycetospora sp. OC33-EN07, a novel actinomycete isolated from wild orchid (Aerides multiflora).</title>
        <authorList>
            <person name="Suriyachadkun C."/>
        </authorList>
    </citation>
    <scope>NUCLEOTIDE SEQUENCE [LARGE SCALE GENOMIC DNA]</scope>
    <source>
        <strain evidence="3 4">OC33-EN07</strain>
    </source>
</reference>
<evidence type="ECO:0000256" key="2">
    <source>
        <dbReference type="RuleBase" id="RU000461"/>
    </source>
</evidence>
<keyword evidence="4" id="KW-1185">Reference proteome</keyword>
<dbReference type="PRINTS" id="PR00385">
    <property type="entry name" value="P450"/>
</dbReference>
<dbReference type="PROSITE" id="PS00086">
    <property type="entry name" value="CYTOCHROME_P450"/>
    <property type="match status" value="1"/>
</dbReference>
<keyword evidence="2" id="KW-0479">Metal-binding</keyword>
<sequence length="400" mass="43682">MTATLDLDDPAFLTGDRHAEYRAIREQGAVLTVGDPEHPTHVLTRYADTHAVLRDTTARMQPEGQDAPPWMPEGPARRRLRANMVQTDRPIHTRLRGVVAPLFTARQVEKLRAAAAAEVADELGALTAAGGRFDAVTQLAARVPRGVLRLLIGMPEEDWEPLLRTQVDFLMIFSPFPLDAGHQARLDEVSGFYLDYFDGLLGRTTAPTDLVRRLLDAEERGELSRDEVLSLMHTVLDAGFETTRTSISNMVELFATVPGLFDAVRADLALVTPMVEETLRLRAPVQVVPRILTAEYVASDGTTVPAGATTLCGIGSANLDERTFDAPERVDLTRPNASRHLAFGGGLHHCVGAPLARIQLQETVTGLARHVTRLEPDGPSDRYPSLMFPSLATLPVRVGS</sequence>
<keyword evidence="2" id="KW-0408">Iron</keyword>
<dbReference type="InterPro" id="IPR036396">
    <property type="entry name" value="Cyt_P450_sf"/>
</dbReference>